<dbReference type="EMBL" id="CP015518">
    <property type="protein sequence ID" value="APG25975.1"/>
    <property type="molecule type" value="Genomic_DNA"/>
</dbReference>
<dbReference type="InterPro" id="IPR050377">
    <property type="entry name" value="Radical_SAM_PqqE_MftC-like"/>
</dbReference>
<evidence type="ECO:0000313" key="3">
    <source>
        <dbReference type="Proteomes" id="UP000182264"/>
    </source>
</evidence>
<dbReference type="RefSeq" id="WP_072287816.1">
    <property type="nucleotide sequence ID" value="NZ_CP015455.1"/>
</dbReference>
<name>A0A1L3GJB6_SYNAC</name>
<dbReference type="PANTHER" id="PTHR11228:SF7">
    <property type="entry name" value="PQQA PEPTIDE CYCLASE"/>
    <property type="match status" value="1"/>
</dbReference>
<keyword evidence="3" id="KW-1185">Reference proteome</keyword>
<sequence>MSVKSHQKLVCIQPFVWCEIHADGSVFACCPSWVNVPLGNLLRDSFDYIWNGPVAMRLRQSVLDGSFSLCDQVRCPRLAGRQAPVMPQDAVPLPYLREVLRRNDLHLPFGPRQLNLCYDARCNLACPSCRKGLVRVGGRYLGRIRQIEVRLKQAFGPSVEEITVSGYGDPFGSPSYLAFLQNLDTSDFPRLHTLRLHTNAQLWDASAWEGLGLARALIRSAEISVDAASAPTYAENRRGGDFGCLLHNLAFIATLGLRIRLSFVVQRNNFRQMPAFAALAKDFGFSAYFSQLSDWGTFSGEDYRHRAVHNPGHTEHEAFKDIARRLVGVPGVDLGNLLPLLADAQA</sequence>
<dbReference type="SUPFAM" id="SSF102114">
    <property type="entry name" value="Radical SAM enzymes"/>
    <property type="match status" value="2"/>
</dbReference>
<dbReference type="InterPro" id="IPR058240">
    <property type="entry name" value="rSAM_sf"/>
</dbReference>
<evidence type="ECO:0000313" key="2">
    <source>
        <dbReference type="EMBL" id="APG25975.1"/>
    </source>
</evidence>
<dbReference type="InterPro" id="IPR023885">
    <property type="entry name" value="4Fe4S-binding_SPASM_dom"/>
</dbReference>
<dbReference type="Proteomes" id="UP000182264">
    <property type="component" value="Chromosome"/>
</dbReference>
<dbReference type="CDD" id="cd21109">
    <property type="entry name" value="SPASM"/>
    <property type="match status" value="1"/>
</dbReference>
<dbReference type="PANTHER" id="PTHR11228">
    <property type="entry name" value="RADICAL SAM DOMAIN PROTEIN"/>
    <property type="match status" value="1"/>
</dbReference>
<reference evidence="2 3" key="1">
    <citation type="journal article" date="2017" name="Genome Announc.">
        <title>Complete Genome Sequences of Two Acetylene-Fermenting Pelobacter acetylenicus Strains.</title>
        <authorList>
            <person name="Sutton J.M."/>
            <person name="Baesman S.M."/>
            <person name="Fierst J.L."/>
            <person name="Poret-Peterson A.T."/>
            <person name="Oremland R.S."/>
            <person name="Dunlap D.S."/>
            <person name="Akob D.M."/>
        </authorList>
    </citation>
    <scope>NUCLEOTIDE SEQUENCE [LARGE SCALE GENOMIC DNA]</scope>
    <source>
        <strain evidence="2 3">DSM 3247</strain>
    </source>
</reference>
<gene>
    <name evidence="2" type="ORF">A7E75_13885</name>
</gene>
<dbReference type="KEGG" id="pace:A6070_07910"/>
<dbReference type="Pfam" id="PF13186">
    <property type="entry name" value="SPASM"/>
    <property type="match status" value="1"/>
</dbReference>
<dbReference type="AlphaFoldDB" id="A0A1L3GJB6"/>
<dbReference type="STRING" id="29542.A6070_07910"/>
<organism evidence="2 3">
    <name type="scientific">Syntrophotalea acetylenica</name>
    <name type="common">Pelobacter acetylenicus</name>
    <dbReference type="NCBI Taxonomy" id="29542"/>
    <lineage>
        <taxon>Bacteria</taxon>
        <taxon>Pseudomonadati</taxon>
        <taxon>Thermodesulfobacteriota</taxon>
        <taxon>Desulfuromonadia</taxon>
        <taxon>Desulfuromonadales</taxon>
        <taxon>Syntrophotaleaceae</taxon>
        <taxon>Syntrophotalea</taxon>
    </lineage>
</organism>
<proteinExistence type="predicted"/>
<dbReference type="Gene3D" id="3.20.20.70">
    <property type="entry name" value="Aldolase class I"/>
    <property type="match status" value="2"/>
</dbReference>
<accession>A0A1L3GJB6</accession>
<dbReference type="OrthoDB" id="8666056at2"/>
<evidence type="ECO:0000259" key="1">
    <source>
        <dbReference type="Pfam" id="PF13186"/>
    </source>
</evidence>
<dbReference type="InterPro" id="IPR013785">
    <property type="entry name" value="Aldolase_TIM"/>
</dbReference>
<protein>
    <recommendedName>
        <fullName evidence="1">4Fe4S-binding SPASM domain-containing protein</fullName>
    </recommendedName>
</protein>
<feature type="domain" description="4Fe4S-binding SPASM" evidence="1">
    <location>
        <begin position="11"/>
        <end position="75"/>
    </location>
</feature>